<reference evidence="1 2" key="1">
    <citation type="submission" date="2016-10" db="EMBL/GenBank/DDBJ databases">
        <authorList>
            <person name="de Groot N.N."/>
        </authorList>
    </citation>
    <scope>NUCLEOTIDE SEQUENCE [LARGE SCALE GENOMIC DNA]</scope>
    <source>
        <strain evidence="1 2">AR40</strain>
    </source>
</reference>
<name>A0A1H9RAF5_BUTFI</name>
<sequence>MSLSINGSGFGNIGNGNGIDTNSKQYKAAMKMLNAAWAASPPVNMTEFEKQMTIKNWMKKFDKDGDYIDSATGISGMLGTGKSVSERHKIIKVSETARQDMFDEVKRHFIEENGNMNGRTTRRSEVFQRYQKSVPKEDRQKGTWTLSQYERQYRQAMISAVKEADPSWDFGKPFDSKILDKVDREKIDNTIVSDGVNLSTDSIDYSV</sequence>
<gene>
    <name evidence="1" type="ORF">SAMN04487884_10994</name>
</gene>
<dbReference type="Proteomes" id="UP000182584">
    <property type="component" value="Unassembled WGS sequence"/>
</dbReference>
<dbReference type="RefSeq" id="WP_242952707.1">
    <property type="nucleotide sequence ID" value="NZ_FOGJ01000009.1"/>
</dbReference>
<evidence type="ECO:0000313" key="2">
    <source>
        <dbReference type="Proteomes" id="UP000182584"/>
    </source>
</evidence>
<protein>
    <submittedName>
        <fullName evidence="1">Uncharacterized protein</fullName>
    </submittedName>
</protein>
<proteinExistence type="predicted"/>
<dbReference type="Pfam" id="PF12995">
    <property type="entry name" value="DUF3879"/>
    <property type="match status" value="1"/>
</dbReference>
<dbReference type="InterPro" id="IPR024540">
    <property type="entry name" value="DUF3879"/>
</dbReference>
<dbReference type="EMBL" id="FOGJ01000009">
    <property type="protein sequence ID" value="SER69607.1"/>
    <property type="molecule type" value="Genomic_DNA"/>
</dbReference>
<accession>A0A1H9RAF5</accession>
<dbReference type="AlphaFoldDB" id="A0A1H9RAF5"/>
<organism evidence="1 2">
    <name type="scientific">Butyrivibrio fibrisolvens</name>
    <dbReference type="NCBI Taxonomy" id="831"/>
    <lineage>
        <taxon>Bacteria</taxon>
        <taxon>Bacillati</taxon>
        <taxon>Bacillota</taxon>
        <taxon>Clostridia</taxon>
        <taxon>Lachnospirales</taxon>
        <taxon>Lachnospiraceae</taxon>
        <taxon>Butyrivibrio</taxon>
    </lineage>
</organism>
<evidence type="ECO:0000313" key="1">
    <source>
        <dbReference type="EMBL" id="SER69607.1"/>
    </source>
</evidence>